<proteinExistence type="predicted"/>
<gene>
    <name evidence="1" type="ORF">GGP41_002132</name>
</gene>
<name>A0A8H6DZD3_COCSA</name>
<comment type="caution">
    <text evidence="1">The sequence shown here is derived from an EMBL/GenBank/DDBJ whole genome shotgun (WGS) entry which is preliminary data.</text>
</comment>
<evidence type="ECO:0000313" key="2">
    <source>
        <dbReference type="Proteomes" id="UP000624244"/>
    </source>
</evidence>
<accession>A0A8H6DZD3</accession>
<dbReference type="AlphaFoldDB" id="A0A8H6DZD3"/>
<organism evidence="1 2">
    <name type="scientific">Cochliobolus sativus</name>
    <name type="common">Common root rot and spot blotch fungus</name>
    <name type="synonym">Bipolaris sorokiniana</name>
    <dbReference type="NCBI Taxonomy" id="45130"/>
    <lineage>
        <taxon>Eukaryota</taxon>
        <taxon>Fungi</taxon>
        <taxon>Dikarya</taxon>
        <taxon>Ascomycota</taxon>
        <taxon>Pezizomycotina</taxon>
        <taxon>Dothideomycetes</taxon>
        <taxon>Pleosporomycetidae</taxon>
        <taxon>Pleosporales</taxon>
        <taxon>Pleosporineae</taxon>
        <taxon>Pleosporaceae</taxon>
        <taxon>Bipolaris</taxon>
    </lineage>
</organism>
<dbReference type="EMBL" id="WNKQ01000002">
    <property type="protein sequence ID" value="KAF5853652.1"/>
    <property type="molecule type" value="Genomic_DNA"/>
</dbReference>
<protein>
    <submittedName>
        <fullName evidence="1">Uncharacterized protein</fullName>
    </submittedName>
</protein>
<sequence length="126" mass="13996">MPKPHRRYIVPCRPSPRSTGEPRDSEACVVCTHSFVCHTHPPHQQRVGLDPHSDGTALASRLPSVCVCVVHKLLHKLCPQSTWPAPRHPAGSLCWLRNGSHTCIYLHVKMPGDLAPYGNICARTRL</sequence>
<reference evidence="1" key="1">
    <citation type="submission" date="2019-11" db="EMBL/GenBank/DDBJ databases">
        <title>Bipolaris sorokiniana Genome sequencing.</title>
        <authorList>
            <person name="Wang H."/>
        </authorList>
    </citation>
    <scope>NUCLEOTIDE SEQUENCE</scope>
</reference>
<evidence type="ECO:0000313" key="1">
    <source>
        <dbReference type="EMBL" id="KAF5853652.1"/>
    </source>
</evidence>
<dbReference type="Proteomes" id="UP000624244">
    <property type="component" value="Unassembled WGS sequence"/>
</dbReference>